<feature type="domain" description="RRM" evidence="4">
    <location>
        <begin position="196"/>
        <end position="275"/>
    </location>
</feature>
<keyword evidence="6" id="KW-1185">Reference proteome</keyword>
<dbReference type="PROSITE" id="PS50102">
    <property type="entry name" value="RRM"/>
    <property type="match status" value="2"/>
</dbReference>
<proteinExistence type="predicted"/>
<dbReference type="PANTHER" id="PTHR48025:SF17">
    <property type="entry name" value="28 KDA RIBONUCLEOPROTEIN, CHLOROPLASTIC"/>
    <property type="match status" value="1"/>
</dbReference>
<sequence length="310" mass="34181">MASLRISPSSPAPTTQTQRVRSLQSHFPTSQSVSYYPLQSFPHSLALTIRTIRISRLTPLLSTATQGPVSDSSSVEVVAEEETVVDGEGKVVVVVEEEEFCKSRVLAANIPWTSTPEDIRALFEKFGTVVDVELSMHSKGRNRGLAFVSMGSAEEALAAMENLESYEYEGRVLKMNYAKPKKVKPAPVFPKPAPTFSLFISNLPFEAKEKDVKEFFIAGGANVATAEIIYNVNPRKSSGYGFVSFKTKKEAEEALSAFQEKELLGRPIRVARSKQFVRPPRTKAPPTSRTTEINDTEEEEEAVTAVDETI</sequence>
<dbReference type="InterPro" id="IPR012677">
    <property type="entry name" value="Nucleotide-bd_a/b_plait_sf"/>
</dbReference>
<dbReference type="Pfam" id="PF00076">
    <property type="entry name" value="RRM_1"/>
    <property type="match status" value="2"/>
</dbReference>
<dbReference type="GO" id="GO:1901259">
    <property type="term" value="P:chloroplast rRNA processing"/>
    <property type="evidence" value="ECO:0007669"/>
    <property type="project" value="TreeGrafter"/>
</dbReference>
<evidence type="ECO:0000256" key="2">
    <source>
        <dbReference type="PROSITE-ProRule" id="PRU00176"/>
    </source>
</evidence>
<accession>A0AAV0MNU4</accession>
<evidence type="ECO:0000256" key="3">
    <source>
        <dbReference type="SAM" id="MobiDB-lite"/>
    </source>
</evidence>
<evidence type="ECO:0000313" key="5">
    <source>
        <dbReference type="EMBL" id="CAI0447890.1"/>
    </source>
</evidence>
<evidence type="ECO:0000256" key="1">
    <source>
        <dbReference type="ARBA" id="ARBA00022884"/>
    </source>
</evidence>
<dbReference type="InterPro" id="IPR050502">
    <property type="entry name" value="Euk_RNA-bind_prot"/>
</dbReference>
<evidence type="ECO:0000313" key="6">
    <source>
        <dbReference type="Proteomes" id="UP001154282"/>
    </source>
</evidence>
<dbReference type="InterPro" id="IPR000504">
    <property type="entry name" value="RRM_dom"/>
</dbReference>
<dbReference type="Gene3D" id="3.30.70.330">
    <property type="match status" value="2"/>
</dbReference>
<feature type="region of interest" description="Disordered" evidence="3">
    <location>
        <begin position="274"/>
        <end position="310"/>
    </location>
</feature>
<reference evidence="5" key="1">
    <citation type="submission" date="2022-08" db="EMBL/GenBank/DDBJ databases">
        <authorList>
            <person name="Gutierrez-Valencia J."/>
        </authorList>
    </citation>
    <scope>NUCLEOTIDE SEQUENCE</scope>
</reference>
<comment type="caution">
    <text evidence="5">The sequence shown here is derived from an EMBL/GenBank/DDBJ whole genome shotgun (WGS) entry which is preliminary data.</text>
</comment>
<gene>
    <name evidence="5" type="ORF">LITE_LOCUS29583</name>
</gene>
<protein>
    <recommendedName>
        <fullName evidence="4">RRM domain-containing protein</fullName>
    </recommendedName>
</protein>
<feature type="domain" description="RRM" evidence="4">
    <location>
        <begin position="103"/>
        <end position="180"/>
    </location>
</feature>
<organism evidence="5 6">
    <name type="scientific">Linum tenue</name>
    <dbReference type="NCBI Taxonomy" id="586396"/>
    <lineage>
        <taxon>Eukaryota</taxon>
        <taxon>Viridiplantae</taxon>
        <taxon>Streptophyta</taxon>
        <taxon>Embryophyta</taxon>
        <taxon>Tracheophyta</taxon>
        <taxon>Spermatophyta</taxon>
        <taxon>Magnoliopsida</taxon>
        <taxon>eudicotyledons</taxon>
        <taxon>Gunneridae</taxon>
        <taxon>Pentapetalae</taxon>
        <taxon>rosids</taxon>
        <taxon>fabids</taxon>
        <taxon>Malpighiales</taxon>
        <taxon>Linaceae</taxon>
        <taxon>Linum</taxon>
    </lineage>
</organism>
<evidence type="ECO:0000259" key="4">
    <source>
        <dbReference type="PROSITE" id="PS50102"/>
    </source>
</evidence>
<dbReference type="SMART" id="SM00360">
    <property type="entry name" value="RRM"/>
    <property type="match status" value="2"/>
</dbReference>
<dbReference type="PANTHER" id="PTHR48025">
    <property type="entry name" value="OS02G0815200 PROTEIN"/>
    <property type="match status" value="1"/>
</dbReference>
<dbReference type="GO" id="GO:0009535">
    <property type="term" value="C:chloroplast thylakoid membrane"/>
    <property type="evidence" value="ECO:0007669"/>
    <property type="project" value="TreeGrafter"/>
</dbReference>
<keyword evidence="1 2" id="KW-0694">RNA-binding</keyword>
<dbReference type="EMBL" id="CAMGYJ010000007">
    <property type="protein sequence ID" value="CAI0447890.1"/>
    <property type="molecule type" value="Genomic_DNA"/>
</dbReference>
<dbReference type="GO" id="GO:0003729">
    <property type="term" value="F:mRNA binding"/>
    <property type="evidence" value="ECO:0007669"/>
    <property type="project" value="TreeGrafter"/>
</dbReference>
<dbReference type="Proteomes" id="UP001154282">
    <property type="component" value="Unassembled WGS sequence"/>
</dbReference>
<dbReference type="InterPro" id="IPR035979">
    <property type="entry name" value="RBD_domain_sf"/>
</dbReference>
<dbReference type="AlphaFoldDB" id="A0AAV0MNU4"/>
<dbReference type="CDD" id="cd00590">
    <property type="entry name" value="RRM_SF"/>
    <property type="match status" value="1"/>
</dbReference>
<dbReference type="SUPFAM" id="SSF54928">
    <property type="entry name" value="RNA-binding domain, RBD"/>
    <property type="match status" value="2"/>
</dbReference>
<name>A0AAV0MNU4_9ROSI</name>